<reference evidence="2 3" key="1">
    <citation type="journal article" date="2017" name="PLoS Biol.">
        <title>The sea cucumber genome provides insights into morphological evolution and visceral regeneration.</title>
        <authorList>
            <person name="Zhang X."/>
            <person name="Sun L."/>
            <person name="Yuan J."/>
            <person name="Sun Y."/>
            <person name="Gao Y."/>
            <person name="Zhang L."/>
            <person name="Li S."/>
            <person name="Dai H."/>
            <person name="Hamel J.F."/>
            <person name="Liu C."/>
            <person name="Yu Y."/>
            <person name="Liu S."/>
            <person name="Lin W."/>
            <person name="Guo K."/>
            <person name="Jin S."/>
            <person name="Xu P."/>
            <person name="Storey K.B."/>
            <person name="Huan P."/>
            <person name="Zhang T."/>
            <person name="Zhou Y."/>
            <person name="Zhang J."/>
            <person name="Lin C."/>
            <person name="Li X."/>
            <person name="Xing L."/>
            <person name="Huo D."/>
            <person name="Sun M."/>
            <person name="Wang L."/>
            <person name="Mercier A."/>
            <person name="Li F."/>
            <person name="Yang H."/>
            <person name="Xiang J."/>
        </authorList>
    </citation>
    <scope>NUCLEOTIDE SEQUENCE [LARGE SCALE GENOMIC DNA]</scope>
    <source>
        <strain evidence="2">Shaxun</strain>
        <tissue evidence="2">Muscle</tissue>
    </source>
</reference>
<feature type="compositionally biased region" description="Low complexity" evidence="1">
    <location>
        <begin position="49"/>
        <end position="64"/>
    </location>
</feature>
<feature type="non-terminal residue" evidence="2">
    <location>
        <position position="74"/>
    </location>
</feature>
<gene>
    <name evidence="2" type="ORF">BSL78_02623</name>
</gene>
<dbReference type="AlphaFoldDB" id="A0A2G8LJQ0"/>
<accession>A0A2G8LJQ0</accession>
<proteinExistence type="predicted"/>
<evidence type="ECO:0000256" key="1">
    <source>
        <dbReference type="SAM" id="MobiDB-lite"/>
    </source>
</evidence>
<dbReference type="Proteomes" id="UP000230750">
    <property type="component" value="Unassembled WGS sequence"/>
</dbReference>
<protein>
    <submittedName>
        <fullName evidence="2">Uncharacterized protein</fullName>
    </submittedName>
</protein>
<organism evidence="2 3">
    <name type="scientific">Stichopus japonicus</name>
    <name type="common">Sea cucumber</name>
    <dbReference type="NCBI Taxonomy" id="307972"/>
    <lineage>
        <taxon>Eukaryota</taxon>
        <taxon>Metazoa</taxon>
        <taxon>Echinodermata</taxon>
        <taxon>Eleutherozoa</taxon>
        <taxon>Echinozoa</taxon>
        <taxon>Holothuroidea</taxon>
        <taxon>Aspidochirotacea</taxon>
        <taxon>Aspidochirotida</taxon>
        <taxon>Stichopodidae</taxon>
        <taxon>Apostichopus</taxon>
    </lineage>
</organism>
<comment type="caution">
    <text evidence="2">The sequence shown here is derived from an EMBL/GenBank/DDBJ whole genome shotgun (WGS) entry which is preliminary data.</text>
</comment>
<keyword evidence="3" id="KW-1185">Reference proteome</keyword>
<evidence type="ECO:0000313" key="3">
    <source>
        <dbReference type="Proteomes" id="UP000230750"/>
    </source>
</evidence>
<evidence type="ECO:0000313" key="2">
    <source>
        <dbReference type="EMBL" id="PIK60442.1"/>
    </source>
</evidence>
<feature type="compositionally biased region" description="Low complexity" evidence="1">
    <location>
        <begin position="20"/>
        <end position="29"/>
    </location>
</feature>
<sequence length="74" mass="7967">MKSNSSVSLDELVSKEDLDLLSVDSDSSDGFSFVNRKDDQRGGSMQDVGSESGFGSEFSHSTTTVGQQDQKTQN</sequence>
<feature type="region of interest" description="Disordered" evidence="1">
    <location>
        <begin position="18"/>
        <end position="74"/>
    </location>
</feature>
<feature type="compositionally biased region" description="Polar residues" evidence="1">
    <location>
        <begin position="65"/>
        <end position="74"/>
    </location>
</feature>
<name>A0A2G8LJQ0_STIJA</name>
<dbReference type="EMBL" id="MRZV01000056">
    <property type="protein sequence ID" value="PIK60442.1"/>
    <property type="molecule type" value="Genomic_DNA"/>
</dbReference>